<accession>A0ABN3PGJ8</accession>
<evidence type="ECO:0000313" key="2">
    <source>
        <dbReference type="EMBL" id="GAA2582487.1"/>
    </source>
</evidence>
<feature type="transmembrane region" description="Helical" evidence="1">
    <location>
        <begin position="266"/>
        <end position="284"/>
    </location>
</feature>
<keyword evidence="1" id="KW-1133">Transmembrane helix</keyword>
<dbReference type="Proteomes" id="UP001500274">
    <property type="component" value="Unassembled WGS sequence"/>
</dbReference>
<dbReference type="EMBL" id="BAAARI010000014">
    <property type="protein sequence ID" value="GAA2582487.1"/>
    <property type="molecule type" value="Genomic_DNA"/>
</dbReference>
<comment type="caution">
    <text evidence="2">The sequence shown here is derived from an EMBL/GenBank/DDBJ whole genome shotgun (WGS) entry which is preliminary data.</text>
</comment>
<feature type="transmembrane region" description="Helical" evidence="1">
    <location>
        <begin position="290"/>
        <end position="310"/>
    </location>
</feature>
<feature type="transmembrane region" description="Helical" evidence="1">
    <location>
        <begin position="322"/>
        <end position="346"/>
    </location>
</feature>
<feature type="transmembrane region" description="Helical" evidence="1">
    <location>
        <begin position="35"/>
        <end position="55"/>
    </location>
</feature>
<feature type="transmembrane region" description="Helical" evidence="1">
    <location>
        <begin position="99"/>
        <end position="116"/>
    </location>
</feature>
<gene>
    <name evidence="2" type="ORF">GCM10009862_21980</name>
</gene>
<keyword evidence="3" id="KW-1185">Reference proteome</keyword>
<keyword evidence="1" id="KW-0812">Transmembrane</keyword>
<feature type="transmembrane region" description="Helical" evidence="1">
    <location>
        <begin position="141"/>
        <end position="160"/>
    </location>
</feature>
<evidence type="ECO:0000313" key="3">
    <source>
        <dbReference type="Proteomes" id="UP001500274"/>
    </source>
</evidence>
<sequence length="587" mass="62077">MTPARAYAEMRGGGAVGGARRVARIWWGTLASGRFFSGWSAAVSLLIAVTVLGAYRSVNSTVEYLPAIGISVLVWAVLVVLVLPVAWAERRIRRRRRRALLVLVTVVVVGAARPLLNDAAGLLLQREPSAGSWAERITTNVVIWLIALSLVATATVAYDATRDASARLRVALSDLNEADRRAKAYGRRTRILLHEQIAKLRGQLAELVSKNPGFDDVSAFSQSVRAVSHELEDEAALPLSEIPAGTGPVQIPAAPRRPLLARLRPPSPVVVSIAYVVGSLPYTLSTVPTVLALLAVVLVFACGFVADAVARRSSRRRSASARGGAILFAWFATGVLFSSAAIFLAPQTLPTALAPILAFPLLAAIVGVSSDAIHSSIVQTRRLSRALAAQTDAVATRTTRARLELRSAAEQLHGRVQGRCVLFAATVDERAATAEELEAFAATIALALAEIEGTAPASAASARVAPSDALAQMLETWSHVLQISSDIDDDARIALGREDVMRRVVDIASEGFLNAVKHSGAKRATLEVTYGDPDAAPELRVQVSSPGRLGSALPLTAGRGIANLGGAQLFQRGRDVVLEARVPLPAA</sequence>
<name>A0ABN3PGJ8_9MICO</name>
<feature type="transmembrane region" description="Helical" evidence="1">
    <location>
        <begin position="352"/>
        <end position="373"/>
    </location>
</feature>
<keyword evidence="1" id="KW-0472">Membrane</keyword>
<proteinExistence type="predicted"/>
<dbReference type="RefSeq" id="WP_344229453.1">
    <property type="nucleotide sequence ID" value="NZ_BAAARI010000014.1"/>
</dbReference>
<feature type="transmembrane region" description="Helical" evidence="1">
    <location>
        <begin position="67"/>
        <end position="87"/>
    </location>
</feature>
<evidence type="ECO:0008006" key="4">
    <source>
        <dbReference type="Google" id="ProtNLM"/>
    </source>
</evidence>
<protein>
    <recommendedName>
        <fullName evidence="4">Signal transduction histidine kinase</fullName>
    </recommendedName>
</protein>
<reference evidence="2 3" key="1">
    <citation type="journal article" date="2019" name="Int. J. Syst. Evol. Microbiol.">
        <title>The Global Catalogue of Microorganisms (GCM) 10K type strain sequencing project: providing services to taxonomists for standard genome sequencing and annotation.</title>
        <authorList>
            <consortium name="The Broad Institute Genomics Platform"/>
            <consortium name="The Broad Institute Genome Sequencing Center for Infectious Disease"/>
            <person name="Wu L."/>
            <person name="Ma J."/>
        </authorList>
    </citation>
    <scope>NUCLEOTIDE SEQUENCE [LARGE SCALE GENOMIC DNA]</scope>
    <source>
        <strain evidence="2 3">JCM 16365</strain>
    </source>
</reference>
<evidence type="ECO:0000256" key="1">
    <source>
        <dbReference type="SAM" id="Phobius"/>
    </source>
</evidence>
<organism evidence="2 3">
    <name type="scientific">Microbacterium binotii</name>
    <dbReference type="NCBI Taxonomy" id="462710"/>
    <lineage>
        <taxon>Bacteria</taxon>
        <taxon>Bacillati</taxon>
        <taxon>Actinomycetota</taxon>
        <taxon>Actinomycetes</taxon>
        <taxon>Micrococcales</taxon>
        <taxon>Microbacteriaceae</taxon>
        <taxon>Microbacterium</taxon>
    </lineage>
</organism>